<protein>
    <submittedName>
        <fullName evidence="1">Uncharacterized protein</fullName>
    </submittedName>
</protein>
<keyword evidence="2" id="KW-1185">Reference proteome</keyword>
<proteinExistence type="predicted"/>
<accession>A0A401TGG2</accession>
<comment type="caution">
    <text evidence="1">The sequence shown here is derived from an EMBL/GenBank/DDBJ whole genome shotgun (WGS) entry which is preliminary data.</text>
</comment>
<name>A0A401TGG2_CHIPU</name>
<organism evidence="1 2">
    <name type="scientific">Chiloscyllium punctatum</name>
    <name type="common">Brownbanded bambooshark</name>
    <name type="synonym">Hemiscyllium punctatum</name>
    <dbReference type="NCBI Taxonomy" id="137246"/>
    <lineage>
        <taxon>Eukaryota</taxon>
        <taxon>Metazoa</taxon>
        <taxon>Chordata</taxon>
        <taxon>Craniata</taxon>
        <taxon>Vertebrata</taxon>
        <taxon>Chondrichthyes</taxon>
        <taxon>Elasmobranchii</taxon>
        <taxon>Galeomorphii</taxon>
        <taxon>Galeoidea</taxon>
        <taxon>Orectolobiformes</taxon>
        <taxon>Hemiscylliidae</taxon>
        <taxon>Chiloscyllium</taxon>
    </lineage>
</organism>
<dbReference type="AlphaFoldDB" id="A0A401TGG2"/>
<reference evidence="1 2" key="1">
    <citation type="journal article" date="2018" name="Nat. Ecol. Evol.">
        <title>Shark genomes provide insights into elasmobranch evolution and the origin of vertebrates.</title>
        <authorList>
            <person name="Hara Y"/>
            <person name="Yamaguchi K"/>
            <person name="Onimaru K"/>
            <person name="Kadota M"/>
            <person name="Koyanagi M"/>
            <person name="Keeley SD"/>
            <person name="Tatsumi K"/>
            <person name="Tanaka K"/>
            <person name="Motone F"/>
            <person name="Kageyama Y"/>
            <person name="Nozu R"/>
            <person name="Adachi N"/>
            <person name="Nishimura O"/>
            <person name="Nakagawa R"/>
            <person name="Tanegashima C"/>
            <person name="Kiyatake I"/>
            <person name="Matsumoto R"/>
            <person name="Murakumo K"/>
            <person name="Nishida K"/>
            <person name="Terakita A"/>
            <person name="Kuratani S"/>
            <person name="Sato K"/>
            <person name="Hyodo S Kuraku.S."/>
        </authorList>
    </citation>
    <scope>NUCLEOTIDE SEQUENCE [LARGE SCALE GENOMIC DNA]</scope>
</reference>
<dbReference type="EMBL" id="BEZZ01069560">
    <property type="protein sequence ID" value="GCC41729.1"/>
    <property type="molecule type" value="Genomic_DNA"/>
</dbReference>
<sequence>MRSSLVERRELRMRRGAVGVWIRQTVVGKKVINNLVISSEGYFEPKRNEKKKITQPLCELVENWKINGC</sequence>
<evidence type="ECO:0000313" key="2">
    <source>
        <dbReference type="Proteomes" id="UP000287033"/>
    </source>
</evidence>
<evidence type="ECO:0000313" key="1">
    <source>
        <dbReference type="EMBL" id="GCC41729.1"/>
    </source>
</evidence>
<gene>
    <name evidence="1" type="ORF">chiPu_0025960</name>
</gene>
<dbReference type="Proteomes" id="UP000287033">
    <property type="component" value="Unassembled WGS sequence"/>
</dbReference>